<evidence type="ECO:0000256" key="7">
    <source>
        <dbReference type="ARBA" id="ARBA00061580"/>
    </source>
</evidence>
<gene>
    <name evidence="11" type="ORF">DRB17_03545</name>
</gene>
<dbReference type="GO" id="GO:0006508">
    <property type="term" value="P:proteolysis"/>
    <property type="evidence" value="ECO:0007669"/>
    <property type="project" value="UniProtKB-UniRule"/>
</dbReference>
<dbReference type="GO" id="GO:0008270">
    <property type="term" value="F:zinc ion binding"/>
    <property type="evidence" value="ECO:0007669"/>
    <property type="project" value="UniProtKB-ARBA"/>
</dbReference>
<keyword evidence="1 8" id="KW-0121">Carboxypeptidase</keyword>
<feature type="active site" description="Proton donor/acceptor" evidence="10">
    <location>
        <position position="266"/>
    </location>
</feature>
<dbReference type="PROSITE" id="PS52034">
    <property type="entry name" value="PEPTIDASE_M32"/>
    <property type="match status" value="1"/>
</dbReference>
<organism evidence="11 12">
    <name type="scientific">Ferruginivarius sediminum</name>
    <dbReference type="NCBI Taxonomy" id="2661937"/>
    <lineage>
        <taxon>Bacteria</taxon>
        <taxon>Pseudomonadati</taxon>
        <taxon>Pseudomonadota</taxon>
        <taxon>Alphaproteobacteria</taxon>
        <taxon>Rhodospirillales</taxon>
        <taxon>Rhodospirillaceae</taxon>
        <taxon>Ferruginivarius</taxon>
    </lineage>
</organism>
<evidence type="ECO:0000256" key="3">
    <source>
        <dbReference type="ARBA" id="ARBA00022723"/>
    </source>
</evidence>
<keyword evidence="2 8" id="KW-0645">Protease</keyword>
<dbReference type="PANTHER" id="PTHR34217:SF1">
    <property type="entry name" value="CARBOXYPEPTIDASE 1"/>
    <property type="match status" value="1"/>
</dbReference>
<dbReference type="PIRSF" id="PIRSF006615">
    <property type="entry name" value="Zn_crbxpep_Taq"/>
    <property type="match status" value="1"/>
</dbReference>
<dbReference type="InterPro" id="IPR001333">
    <property type="entry name" value="Peptidase_M32_Taq"/>
</dbReference>
<comment type="function">
    <text evidence="8">Broad specificity carboxypetidase that releases amino acids sequentially from the C-terminus, including neutral, aromatic, polar and basic residues.</text>
</comment>
<proteinExistence type="inferred from homology"/>
<dbReference type="CDD" id="cd06460">
    <property type="entry name" value="M32_Taq"/>
    <property type="match status" value="1"/>
</dbReference>
<keyword evidence="9" id="KW-0862">Zinc</keyword>
<dbReference type="PANTHER" id="PTHR34217">
    <property type="entry name" value="METAL-DEPENDENT CARBOXYPEPTIDASE"/>
    <property type="match status" value="1"/>
</dbReference>
<evidence type="ECO:0000256" key="1">
    <source>
        <dbReference type="ARBA" id="ARBA00022645"/>
    </source>
</evidence>
<dbReference type="Pfam" id="PF02074">
    <property type="entry name" value="Peptidase_M32"/>
    <property type="match status" value="1"/>
</dbReference>
<name>A0A369TKU2_9PROT</name>
<keyword evidence="12" id="KW-1185">Reference proteome</keyword>
<dbReference type="GO" id="GO:0004181">
    <property type="term" value="F:metallocarboxypeptidase activity"/>
    <property type="evidence" value="ECO:0007669"/>
    <property type="project" value="UniProtKB-UniRule"/>
</dbReference>
<evidence type="ECO:0000256" key="6">
    <source>
        <dbReference type="ARBA" id="ARBA00052755"/>
    </source>
</evidence>
<evidence type="ECO:0000313" key="11">
    <source>
        <dbReference type="EMBL" id="RDD63526.1"/>
    </source>
</evidence>
<evidence type="ECO:0000256" key="8">
    <source>
        <dbReference type="PIRNR" id="PIRNR006615"/>
    </source>
</evidence>
<feature type="binding site" evidence="9">
    <location>
        <position position="265"/>
    </location>
    <ligand>
        <name>Zn(2+)</name>
        <dbReference type="ChEBI" id="CHEBI:29105"/>
        <note>catalytic</note>
    </ligand>
</feature>
<reference evidence="11 12" key="1">
    <citation type="submission" date="2018-07" db="EMBL/GenBank/DDBJ databases">
        <title>Venubactetium sediminum gen. nov., sp. nov., isolated from a marine solar saltern.</title>
        <authorList>
            <person name="Wang S."/>
        </authorList>
    </citation>
    <scope>NUCLEOTIDE SEQUENCE [LARGE SCALE GENOMIC DNA]</scope>
    <source>
        <strain evidence="11 12">WD2A32</strain>
    </source>
</reference>
<keyword evidence="3 8" id="KW-0479">Metal-binding</keyword>
<dbReference type="AlphaFoldDB" id="A0A369TKU2"/>
<dbReference type="Proteomes" id="UP000253941">
    <property type="component" value="Unassembled WGS sequence"/>
</dbReference>
<evidence type="ECO:0000313" key="12">
    <source>
        <dbReference type="Proteomes" id="UP000253941"/>
    </source>
</evidence>
<evidence type="ECO:0000256" key="4">
    <source>
        <dbReference type="ARBA" id="ARBA00022801"/>
    </source>
</evidence>
<dbReference type="PRINTS" id="PR00998">
    <property type="entry name" value="CRBOXYPTASET"/>
</dbReference>
<dbReference type="Gene3D" id="1.10.1370.30">
    <property type="match status" value="1"/>
</dbReference>
<feature type="binding site" evidence="9">
    <location>
        <position position="269"/>
    </location>
    <ligand>
        <name>Zn(2+)</name>
        <dbReference type="ChEBI" id="CHEBI:29105"/>
        <note>catalytic</note>
    </ligand>
</feature>
<comment type="similarity">
    <text evidence="7 8">Belongs to the peptidase M32 family.</text>
</comment>
<feature type="binding site" evidence="9">
    <location>
        <position position="295"/>
    </location>
    <ligand>
        <name>Zn(2+)</name>
        <dbReference type="ChEBI" id="CHEBI:29105"/>
        <note>catalytic</note>
    </ligand>
</feature>
<keyword evidence="5 8" id="KW-0482">Metalloprotease</keyword>
<dbReference type="FunFam" id="1.10.1370.30:FF:000003">
    <property type="entry name" value="Thermostable carboxypeptidase 1"/>
    <property type="match status" value="1"/>
</dbReference>
<evidence type="ECO:0000256" key="5">
    <source>
        <dbReference type="ARBA" id="ARBA00023049"/>
    </source>
</evidence>
<keyword evidence="4 8" id="KW-0378">Hydrolase</keyword>
<protein>
    <recommendedName>
        <fullName evidence="8">Metal-dependent carboxypeptidase</fullName>
        <ecNumber evidence="8">3.4.17.19</ecNumber>
    </recommendedName>
</protein>
<accession>A0A369TKU2</accession>
<evidence type="ECO:0000256" key="2">
    <source>
        <dbReference type="ARBA" id="ARBA00022670"/>
    </source>
</evidence>
<comment type="catalytic activity">
    <reaction evidence="6 8">
        <text>Release of a C-terminal amino acid with broad specificity, except for -Pro.</text>
        <dbReference type="EC" id="3.4.17.19"/>
    </reaction>
</comment>
<comment type="caution">
    <text evidence="11">The sequence shown here is derived from an EMBL/GenBank/DDBJ whole genome shotgun (WGS) entry which is preliminary data.</text>
</comment>
<dbReference type="EC" id="3.4.17.19" evidence="8"/>
<sequence length="498" mass="55212">MSEAYKTLEQRFARLYALREAAGMLHWDSAVLMPSGGAEARSEHLAALEVTCHEMLTDPRLAELFATAADDAAELDDWQQANLREMRREWLHATAVPSRLVEAMSRATRSCEMVWREARPASDFARVKPYLADVLALVREEGQAKGDALGVAPYDALLDQYEPDGQSARIDVIFEDIAAFLPGFLQEVLDRQAQEPAPAVPAGPFPQASQIALAERLMQGVGFDFNYGRLDVSLHPFCGGVADDVRITTRYDESDFTSAIMGVLHETGHALYERGLPAAWRRQPVGEARGMGLHESQSLLIEMQACRSPEFIGHLAPIARDAFGGEGAAWSPGNLRRLYTHVEPGHIRVDADEVTYPAHVILRYRLEKALVAGDMELDDLPAAWNEGMRNLLGIQPPDDRLGCLQDIHWYDGGWGYFPTYTLGAMAAAQLFDAARRAVPGIPEALARGDFKPLLGWLRENVHGHGSRFSTDEVLEHATGKPLDPEVFKAHLRQRYLPN</sequence>
<evidence type="ECO:0000256" key="10">
    <source>
        <dbReference type="PIRSR" id="PIRSR006615-2"/>
    </source>
</evidence>
<comment type="cofactor">
    <cofactor evidence="9">
        <name>Zn(2+)</name>
        <dbReference type="ChEBI" id="CHEBI:29105"/>
    </cofactor>
    <text evidence="9">Binds 1 zinc ion per subunit.</text>
</comment>
<dbReference type="RefSeq" id="WP_114580781.1">
    <property type="nucleotide sequence ID" value="NZ_QPMH01000002.1"/>
</dbReference>
<dbReference type="SUPFAM" id="SSF55486">
    <property type="entry name" value="Metalloproteases ('zincins'), catalytic domain"/>
    <property type="match status" value="1"/>
</dbReference>
<dbReference type="EMBL" id="QPMH01000002">
    <property type="protein sequence ID" value="RDD63526.1"/>
    <property type="molecule type" value="Genomic_DNA"/>
</dbReference>
<evidence type="ECO:0000256" key="9">
    <source>
        <dbReference type="PIRSR" id="PIRSR006615-1"/>
    </source>
</evidence>